<sequence>MKSTPFTSIHEKLGARMAPFAGYNMPIEYSGIINEHNNVIENVGVFDVSHMGAIYVKGEKALEYLQAVCSNDISKVSLGKAQYNYMPNDKGGIVDDFILYHFDGEYMLAVNAANIEKDFEWMLKHKIDGVEIENRSERISILAIQGPKAKATIQKLTDVNLDEIPFYAYAIGKVAGIDAIISNTGYTGAGGFELYFVDLKDPQMVWDSLFKAGEEHGILPTGLGARDTLRLEMGYCLYGNDIDETTNPLEAGLGWVTKLIDGKPIPSRALLEQTKAEGLKRRLVGFELLDKGVARHGYEITDEAGEVIGVVTSGTMSPYLKKSIGLGYVPKDFAGEDTKIGIKVRNKVLSAKVIKLPFRK</sequence>
<evidence type="ECO:0000256" key="6">
    <source>
        <dbReference type="ARBA" id="ARBA00047665"/>
    </source>
</evidence>
<dbReference type="GO" id="GO:0004047">
    <property type="term" value="F:aminomethyltransferase activity"/>
    <property type="evidence" value="ECO:0007669"/>
    <property type="project" value="UniProtKB-UniRule"/>
</dbReference>
<evidence type="ECO:0000256" key="5">
    <source>
        <dbReference type="ARBA" id="ARBA00031395"/>
    </source>
</evidence>
<dbReference type="PANTHER" id="PTHR43757:SF2">
    <property type="entry name" value="AMINOMETHYLTRANSFERASE, MITOCHONDRIAL"/>
    <property type="match status" value="1"/>
</dbReference>
<evidence type="ECO:0000313" key="14">
    <source>
        <dbReference type="Proteomes" id="UP000189956"/>
    </source>
</evidence>
<feature type="binding site" evidence="8">
    <location>
        <position position="193"/>
    </location>
    <ligand>
        <name>substrate</name>
    </ligand>
</feature>
<comment type="catalytic activity">
    <reaction evidence="6 7">
        <text>N(6)-[(R)-S(8)-aminomethyldihydrolipoyl]-L-lysyl-[protein] + (6S)-5,6,7,8-tetrahydrofolate = N(6)-[(R)-dihydrolipoyl]-L-lysyl-[protein] + (6R)-5,10-methylene-5,6,7,8-tetrahydrofolate + NH4(+)</text>
        <dbReference type="Rhea" id="RHEA:16945"/>
        <dbReference type="Rhea" id="RHEA-COMP:10475"/>
        <dbReference type="Rhea" id="RHEA-COMP:10492"/>
        <dbReference type="ChEBI" id="CHEBI:15636"/>
        <dbReference type="ChEBI" id="CHEBI:28938"/>
        <dbReference type="ChEBI" id="CHEBI:57453"/>
        <dbReference type="ChEBI" id="CHEBI:83100"/>
        <dbReference type="ChEBI" id="CHEBI:83143"/>
        <dbReference type="EC" id="2.1.2.10"/>
    </reaction>
</comment>
<gene>
    <name evidence="7" type="primary">gcvT</name>
    <name evidence="11" type="ORF">HQ35_04745</name>
    <name evidence="12" type="ORF">SAMN02745205_01060</name>
</gene>
<keyword evidence="3 7" id="KW-0032">Aminotransferase</keyword>
<dbReference type="SUPFAM" id="SSF101790">
    <property type="entry name" value="Aminomethyltransferase beta-barrel domain"/>
    <property type="match status" value="1"/>
</dbReference>
<dbReference type="EMBL" id="JQJD01000031">
    <property type="protein sequence ID" value="KGN81164.1"/>
    <property type="molecule type" value="Genomic_DNA"/>
</dbReference>
<evidence type="ECO:0000313" key="13">
    <source>
        <dbReference type="Proteomes" id="UP000030125"/>
    </source>
</evidence>
<dbReference type="Gene3D" id="2.40.30.110">
    <property type="entry name" value="Aminomethyltransferase beta-barrel domains"/>
    <property type="match status" value="1"/>
</dbReference>
<dbReference type="GO" id="GO:0019464">
    <property type="term" value="P:glycine decarboxylation via glycine cleavage system"/>
    <property type="evidence" value="ECO:0007669"/>
    <property type="project" value="UniProtKB-UniRule"/>
</dbReference>
<dbReference type="Pfam" id="PF08669">
    <property type="entry name" value="GCV_T_C"/>
    <property type="match status" value="1"/>
</dbReference>
<evidence type="ECO:0000256" key="7">
    <source>
        <dbReference type="HAMAP-Rule" id="MF_00259"/>
    </source>
</evidence>
<keyword evidence="12" id="KW-0489">Methyltransferase</keyword>
<dbReference type="InterPro" id="IPR022903">
    <property type="entry name" value="GcvT_bac"/>
</dbReference>
<dbReference type="EMBL" id="FUWL01000007">
    <property type="protein sequence ID" value="SJZ51626.1"/>
    <property type="molecule type" value="Genomic_DNA"/>
</dbReference>
<dbReference type="Proteomes" id="UP000189956">
    <property type="component" value="Unassembled WGS sequence"/>
</dbReference>
<evidence type="ECO:0000256" key="2">
    <source>
        <dbReference type="ARBA" id="ARBA00012616"/>
    </source>
</evidence>
<dbReference type="GO" id="GO:0008483">
    <property type="term" value="F:transaminase activity"/>
    <property type="evidence" value="ECO:0007669"/>
    <property type="project" value="UniProtKB-KW"/>
</dbReference>
<evidence type="ECO:0000259" key="9">
    <source>
        <dbReference type="Pfam" id="PF01571"/>
    </source>
</evidence>
<dbReference type="SUPFAM" id="SSF103025">
    <property type="entry name" value="Folate-binding domain"/>
    <property type="match status" value="1"/>
</dbReference>
<comment type="subunit">
    <text evidence="7">The glycine cleavage system is composed of four proteins: P, T, L and H.</text>
</comment>
<evidence type="ECO:0000313" key="11">
    <source>
        <dbReference type="EMBL" id="KGN81164.1"/>
    </source>
</evidence>
<dbReference type="STRING" id="36874.HQ34_03355"/>
<dbReference type="Gene3D" id="4.10.1250.10">
    <property type="entry name" value="Aminomethyltransferase fragment"/>
    <property type="match status" value="1"/>
</dbReference>
<evidence type="ECO:0000256" key="3">
    <source>
        <dbReference type="ARBA" id="ARBA00022576"/>
    </source>
</evidence>
<feature type="domain" description="Aminomethyltransferase C-terminal" evidence="10">
    <location>
        <begin position="281"/>
        <end position="358"/>
    </location>
</feature>
<dbReference type="GO" id="GO:0032259">
    <property type="term" value="P:methylation"/>
    <property type="evidence" value="ECO:0007669"/>
    <property type="project" value="UniProtKB-KW"/>
</dbReference>
<dbReference type="InterPro" id="IPR013977">
    <property type="entry name" value="GcvT_C"/>
</dbReference>
<dbReference type="GO" id="GO:0005829">
    <property type="term" value="C:cytosol"/>
    <property type="evidence" value="ECO:0007669"/>
    <property type="project" value="TreeGrafter"/>
</dbReference>
<dbReference type="Gene3D" id="3.30.70.1400">
    <property type="entry name" value="Aminomethyltransferase beta-barrel domains"/>
    <property type="match status" value="1"/>
</dbReference>
<dbReference type="FunFam" id="2.40.30.110:FF:000003">
    <property type="entry name" value="Aminomethyltransferase"/>
    <property type="match status" value="1"/>
</dbReference>
<keyword evidence="4 7" id="KW-0808">Transferase</keyword>
<comment type="function">
    <text evidence="7">The glycine cleavage system catalyzes the degradation of glycine.</text>
</comment>
<feature type="domain" description="GCVT N-terminal" evidence="9">
    <location>
        <begin position="7"/>
        <end position="259"/>
    </location>
</feature>
<dbReference type="InterPro" id="IPR006222">
    <property type="entry name" value="GCVT_N"/>
</dbReference>
<proteinExistence type="inferred from homology"/>
<name>A0A0A2EXY6_PORCN</name>
<dbReference type="RefSeq" id="WP_025837544.1">
    <property type="nucleotide sequence ID" value="NZ_CALTZT010000023.1"/>
</dbReference>
<dbReference type="InterPro" id="IPR029043">
    <property type="entry name" value="GcvT/YgfZ_C"/>
</dbReference>
<organism evidence="11 13">
    <name type="scientific">Porphyromonas cangingivalis</name>
    <dbReference type="NCBI Taxonomy" id="36874"/>
    <lineage>
        <taxon>Bacteria</taxon>
        <taxon>Pseudomonadati</taxon>
        <taxon>Bacteroidota</taxon>
        <taxon>Bacteroidia</taxon>
        <taxon>Bacteroidales</taxon>
        <taxon>Porphyromonadaceae</taxon>
        <taxon>Porphyromonas</taxon>
    </lineage>
</organism>
<keyword evidence="13" id="KW-1185">Reference proteome</keyword>
<evidence type="ECO:0000256" key="8">
    <source>
        <dbReference type="PIRSR" id="PIRSR006487-1"/>
    </source>
</evidence>
<reference evidence="12 14" key="2">
    <citation type="submission" date="2017-02" db="EMBL/GenBank/DDBJ databases">
        <authorList>
            <person name="Peterson S.W."/>
        </authorList>
    </citation>
    <scope>NUCLEOTIDE SEQUENCE [LARGE SCALE GENOMIC DNA]</scope>
    <source>
        <strain evidence="12 14">ATCC 700135</strain>
    </source>
</reference>
<dbReference type="InterPro" id="IPR028896">
    <property type="entry name" value="GcvT/YgfZ/DmdA"/>
</dbReference>
<protein>
    <recommendedName>
        <fullName evidence="2 7">Aminomethyltransferase</fullName>
        <ecNumber evidence="2 7">2.1.2.10</ecNumber>
    </recommendedName>
    <alternativeName>
        <fullName evidence="5 7">Glycine cleavage system T protein</fullName>
    </alternativeName>
</protein>
<dbReference type="NCBIfam" id="TIGR00528">
    <property type="entry name" value="gcvT"/>
    <property type="match status" value="1"/>
</dbReference>
<dbReference type="InterPro" id="IPR027266">
    <property type="entry name" value="TrmE/GcvT-like"/>
</dbReference>
<dbReference type="HAMAP" id="MF_00259">
    <property type="entry name" value="GcvT"/>
    <property type="match status" value="1"/>
</dbReference>
<dbReference type="GO" id="GO:0008168">
    <property type="term" value="F:methyltransferase activity"/>
    <property type="evidence" value="ECO:0007669"/>
    <property type="project" value="UniProtKB-KW"/>
</dbReference>
<dbReference type="FunFam" id="3.30.70.1400:FF:000001">
    <property type="entry name" value="Aminomethyltransferase"/>
    <property type="match status" value="1"/>
</dbReference>
<accession>A0A0A2EXY6</accession>
<dbReference type="NCBIfam" id="NF001567">
    <property type="entry name" value="PRK00389.1"/>
    <property type="match status" value="1"/>
</dbReference>
<dbReference type="eggNOG" id="COG0404">
    <property type="taxonomic scope" value="Bacteria"/>
</dbReference>
<evidence type="ECO:0000313" key="12">
    <source>
        <dbReference type="EMBL" id="SJZ51626.1"/>
    </source>
</evidence>
<comment type="similarity">
    <text evidence="1 7">Belongs to the GcvT family.</text>
</comment>
<dbReference type="OrthoDB" id="9774591at2"/>
<dbReference type="Proteomes" id="UP000030125">
    <property type="component" value="Unassembled WGS sequence"/>
</dbReference>
<evidence type="ECO:0000256" key="4">
    <source>
        <dbReference type="ARBA" id="ARBA00022679"/>
    </source>
</evidence>
<dbReference type="PIRSF" id="PIRSF006487">
    <property type="entry name" value="GcvT"/>
    <property type="match status" value="1"/>
</dbReference>
<dbReference type="GO" id="GO:0005960">
    <property type="term" value="C:glycine cleavage complex"/>
    <property type="evidence" value="ECO:0007669"/>
    <property type="project" value="InterPro"/>
</dbReference>
<evidence type="ECO:0000259" key="10">
    <source>
        <dbReference type="Pfam" id="PF08669"/>
    </source>
</evidence>
<reference evidence="11 13" key="1">
    <citation type="submission" date="2014-08" db="EMBL/GenBank/DDBJ databases">
        <title>Porphyromonas cangingivalis strain:COT-109_OH1386 Genome sequencing.</title>
        <authorList>
            <person name="Wallis C."/>
            <person name="Deusch O."/>
            <person name="O'Flynn C."/>
            <person name="Davis I."/>
            <person name="Jospin G."/>
            <person name="Darling A.E."/>
            <person name="Coil D.A."/>
            <person name="Alexiev A."/>
            <person name="Horsfall A."/>
            <person name="Kirkwood N."/>
            <person name="Harris S."/>
            <person name="Eisen J.A."/>
        </authorList>
    </citation>
    <scope>NUCLEOTIDE SEQUENCE [LARGE SCALE GENOMIC DNA]</scope>
    <source>
        <strain evidence="13">COT-109 OH1386</strain>
        <strain evidence="11">COT-109_OH1386</strain>
    </source>
</reference>
<dbReference type="InterPro" id="IPR006223">
    <property type="entry name" value="GcvT"/>
</dbReference>
<evidence type="ECO:0000256" key="1">
    <source>
        <dbReference type="ARBA" id="ARBA00008609"/>
    </source>
</evidence>
<dbReference type="AlphaFoldDB" id="A0A0A2EXY6"/>
<dbReference type="EC" id="2.1.2.10" evidence="2 7"/>
<dbReference type="Pfam" id="PF01571">
    <property type="entry name" value="GCV_T"/>
    <property type="match status" value="1"/>
</dbReference>
<dbReference type="Gene3D" id="3.30.1360.120">
    <property type="entry name" value="Probable tRNA modification gtpase trme, domain 1"/>
    <property type="match status" value="1"/>
</dbReference>
<dbReference type="PANTHER" id="PTHR43757">
    <property type="entry name" value="AMINOMETHYLTRANSFERASE"/>
    <property type="match status" value="1"/>
</dbReference>